<keyword evidence="2" id="KW-1185">Reference proteome</keyword>
<name>A0AAE1CV01_9GAST</name>
<accession>A0AAE1CV01</accession>
<comment type="caution">
    <text evidence="1">The sequence shown here is derived from an EMBL/GenBank/DDBJ whole genome shotgun (WGS) entry which is preliminary data.</text>
</comment>
<dbReference type="EMBL" id="JAWDGP010006599">
    <property type="protein sequence ID" value="KAK3738326.1"/>
    <property type="molecule type" value="Genomic_DNA"/>
</dbReference>
<protein>
    <submittedName>
        <fullName evidence="1">Uncharacterized protein</fullName>
    </submittedName>
</protein>
<evidence type="ECO:0000313" key="2">
    <source>
        <dbReference type="Proteomes" id="UP001283361"/>
    </source>
</evidence>
<dbReference type="AlphaFoldDB" id="A0AAE1CV01"/>
<organism evidence="1 2">
    <name type="scientific">Elysia crispata</name>
    <name type="common">lettuce slug</name>
    <dbReference type="NCBI Taxonomy" id="231223"/>
    <lineage>
        <taxon>Eukaryota</taxon>
        <taxon>Metazoa</taxon>
        <taxon>Spiralia</taxon>
        <taxon>Lophotrochozoa</taxon>
        <taxon>Mollusca</taxon>
        <taxon>Gastropoda</taxon>
        <taxon>Heterobranchia</taxon>
        <taxon>Euthyneura</taxon>
        <taxon>Panpulmonata</taxon>
        <taxon>Sacoglossa</taxon>
        <taxon>Placobranchoidea</taxon>
        <taxon>Plakobranchidae</taxon>
        <taxon>Elysia</taxon>
    </lineage>
</organism>
<dbReference type="Proteomes" id="UP001283361">
    <property type="component" value="Unassembled WGS sequence"/>
</dbReference>
<reference evidence="1" key="1">
    <citation type="journal article" date="2023" name="G3 (Bethesda)">
        <title>A reference genome for the long-term kleptoplast-retaining sea slug Elysia crispata morphotype clarki.</title>
        <authorList>
            <person name="Eastman K.E."/>
            <person name="Pendleton A.L."/>
            <person name="Shaikh M.A."/>
            <person name="Suttiyut T."/>
            <person name="Ogas R."/>
            <person name="Tomko P."/>
            <person name="Gavelis G."/>
            <person name="Widhalm J.R."/>
            <person name="Wisecaver J.H."/>
        </authorList>
    </citation>
    <scope>NUCLEOTIDE SEQUENCE</scope>
    <source>
        <strain evidence="1">ECLA1</strain>
    </source>
</reference>
<proteinExistence type="predicted"/>
<gene>
    <name evidence="1" type="ORF">RRG08_039733</name>
</gene>
<evidence type="ECO:0000313" key="1">
    <source>
        <dbReference type="EMBL" id="KAK3738326.1"/>
    </source>
</evidence>
<sequence>MGHAKPALSQESRVMSDRWHHLGVSSRESCGLAAILIAETGWLKKNSSARTTVVYKMSFMAESEKENTLQNLSLISDRLGTP</sequence>